<feature type="region of interest" description="Disordered" evidence="5">
    <location>
        <begin position="1"/>
        <end position="36"/>
    </location>
</feature>
<dbReference type="GO" id="GO:0007188">
    <property type="term" value="P:adenylate cyclase-modulating G protein-coupled receptor signaling pathway"/>
    <property type="evidence" value="ECO:0007669"/>
    <property type="project" value="TreeGrafter"/>
</dbReference>
<comment type="caution">
    <text evidence="6">The sequence shown here is derived from an EMBL/GenBank/DDBJ whole genome shotgun (WGS) entry which is preliminary data.</text>
</comment>
<keyword evidence="7" id="KW-1185">Reference proteome</keyword>
<dbReference type="PANTHER" id="PTHR10218:SF302">
    <property type="entry name" value="GUANINE NUCLEOTIDE-BINDING PROTEIN ALPHA-5 SUBUNIT"/>
    <property type="match status" value="1"/>
</dbReference>
<dbReference type="InterPro" id="IPR011025">
    <property type="entry name" value="GproteinA_insert"/>
</dbReference>
<dbReference type="GO" id="GO:0005737">
    <property type="term" value="C:cytoplasm"/>
    <property type="evidence" value="ECO:0007669"/>
    <property type="project" value="TreeGrafter"/>
</dbReference>
<reference evidence="6" key="1">
    <citation type="submission" date="2021-10" db="EMBL/GenBank/DDBJ databases">
        <authorList>
            <person name="Piombo E."/>
        </authorList>
    </citation>
    <scope>NUCLEOTIDE SEQUENCE</scope>
</reference>
<dbReference type="PRINTS" id="PR00318">
    <property type="entry name" value="GPROTEINA"/>
</dbReference>
<sequence>MGVEEKSDSSSELTMEFTKERSAAAVTSDEEKLLSDPETQMLPTARVAHAPVPSGWFDPGSFTNLQWASNISHTVSDTISYVAGQFSEEPRGSAVEEKRRSEAIDQFLDQESHRRDRQLKVMMFGDIWQKQVLWRHSRLIMQPLSSQERSDLIPEVRRAVLDMAMTVLHYLDEEIIYKTKEKNWDEGWAREIRAIRSLHWNDETERVNQILALNNETFHAQLNQHGLSMKEVYSKTHFFDEPGFLACPYYDNQDIFKQVERVYAADYEPTDHDFFHFDRRLSLTLIREVRIEKIGYSIQLQDPVRNMGERRKWIHHIENPTGVLFIADISRYDEALLEDDSSNVLGEQIVAYESILSSKWFYKAPILLALSNVVLFEAKLEISPLAKIFPDYEGTSLDDAKAYIASRFLSRAKDRTDIHVVYLNVCDEQNVREILDAMEGTVLKPALTRLGVVEQI</sequence>
<dbReference type="GO" id="GO:0003924">
    <property type="term" value="F:GTPase activity"/>
    <property type="evidence" value="ECO:0007669"/>
    <property type="project" value="InterPro"/>
</dbReference>
<dbReference type="Gene3D" id="1.10.400.10">
    <property type="entry name" value="GI Alpha 1, domain 2-like"/>
    <property type="match status" value="1"/>
</dbReference>
<evidence type="ECO:0000313" key="7">
    <source>
        <dbReference type="Proteomes" id="UP000754883"/>
    </source>
</evidence>
<protein>
    <submittedName>
        <fullName evidence="6">Uncharacterized protein</fullName>
    </submittedName>
</protein>
<accession>A0A9N9UEU5</accession>
<dbReference type="FunFam" id="3.40.50.300:FF:000692">
    <property type="entry name" value="Guanine nucleotide-binding protein subunit alpha"/>
    <property type="match status" value="1"/>
</dbReference>
<dbReference type="SUPFAM" id="SSF52540">
    <property type="entry name" value="P-loop containing nucleoside triphosphate hydrolases"/>
    <property type="match status" value="1"/>
</dbReference>
<dbReference type="Gene3D" id="3.40.50.300">
    <property type="entry name" value="P-loop containing nucleotide triphosphate hydrolases"/>
    <property type="match status" value="1"/>
</dbReference>
<dbReference type="GO" id="GO:0005525">
    <property type="term" value="F:GTP binding"/>
    <property type="evidence" value="ECO:0007669"/>
    <property type="project" value="UniProtKB-KW"/>
</dbReference>
<gene>
    <name evidence="6" type="ORF">CBYS24578_00007842</name>
</gene>
<dbReference type="GO" id="GO:0031683">
    <property type="term" value="F:G-protein beta/gamma-subunit complex binding"/>
    <property type="evidence" value="ECO:0007669"/>
    <property type="project" value="InterPro"/>
</dbReference>
<evidence type="ECO:0000256" key="4">
    <source>
        <dbReference type="ARBA" id="ARBA00023224"/>
    </source>
</evidence>
<dbReference type="PANTHER" id="PTHR10218">
    <property type="entry name" value="GTP-BINDING PROTEIN ALPHA SUBUNIT"/>
    <property type="match status" value="1"/>
</dbReference>
<keyword evidence="2" id="KW-0547">Nucleotide-binding</keyword>
<dbReference type="Pfam" id="PF00503">
    <property type="entry name" value="G-alpha"/>
    <property type="match status" value="1"/>
</dbReference>
<dbReference type="EMBL" id="CABFNO020001405">
    <property type="protein sequence ID" value="CAG9986645.1"/>
    <property type="molecule type" value="Genomic_DNA"/>
</dbReference>
<evidence type="ECO:0000256" key="1">
    <source>
        <dbReference type="ARBA" id="ARBA00022723"/>
    </source>
</evidence>
<dbReference type="AlphaFoldDB" id="A0A9N9UEU5"/>
<dbReference type="GO" id="GO:0001664">
    <property type="term" value="F:G protein-coupled receptor binding"/>
    <property type="evidence" value="ECO:0007669"/>
    <property type="project" value="TreeGrafter"/>
</dbReference>
<dbReference type="OrthoDB" id="5817230at2759"/>
<dbReference type="GO" id="GO:0005834">
    <property type="term" value="C:heterotrimeric G-protein complex"/>
    <property type="evidence" value="ECO:0007669"/>
    <property type="project" value="TreeGrafter"/>
</dbReference>
<dbReference type="PROSITE" id="PS51882">
    <property type="entry name" value="G_ALPHA"/>
    <property type="match status" value="1"/>
</dbReference>
<dbReference type="InterPro" id="IPR001019">
    <property type="entry name" value="Gprotein_alpha_su"/>
</dbReference>
<keyword evidence="1" id="KW-0479">Metal-binding</keyword>
<proteinExistence type="predicted"/>
<evidence type="ECO:0000313" key="6">
    <source>
        <dbReference type="EMBL" id="CAG9986645.1"/>
    </source>
</evidence>
<dbReference type="SMART" id="SM00275">
    <property type="entry name" value="G_alpha"/>
    <property type="match status" value="1"/>
</dbReference>
<name>A0A9N9UEU5_9HYPO</name>
<dbReference type="Proteomes" id="UP000754883">
    <property type="component" value="Unassembled WGS sequence"/>
</dbReference>
<keyword evidence="3" id="KW-0342">GTP-binding</keyword>
<evidence type="ECO:0000256" key="2">
    <source>
        <dbReference type="ARBA" id="ARBA00022741"/>
    </source>
</evidence>
<keyword evidence="4" id="KW-0807">Transducer</keyword>
<organism evidence="6 7">
    <name type="scientific">Clonostachys byssicola</name>
    <dbReference type="NCBI Taxonomy" id="160290"/>
    <lineage>
        <taxon>Eukaryota</taxon>
        <taxon>Fungi</taxon>
        <taxon>Dikarya</taxon>
        <taxon>Ascomycota</taxon>
        <taxon>Pezizomycotina</taxon>
        <taxon>Sordariomycetes</taxon>
        <taxon>Hypocreomycetidae</taxon>
        <taxon>Hypocreales</taxon>
        <taxon>Bionectriaceae</taxon>
        <taxon>Clonostachys</taxon>
    </lineage>
</organism>
<evidence type="ECO:0000256" key="3">
    <source>
        <dbReference type="ARBA" id="ARBA00023134"/>
    </source>
</evidence>
<dbReference type="GO" id="GO:0046872">
    <property type="term" value="F:metal ion binding"/>
    <property type="evidence" value="ECO:0007669"/>
    <property type="project" value="UniProtKB-KW"/>
</dbReference>
<evidence type="ECO:0000256" key="5">
    <source>
        <dbReference type="SAM" id="MobiDB-lite"/>
    </source>
</evidence>
<dbReference type="InterPro" id="IPR027417">
    <property type="entry name" value="P-loop_NTPase"/>
</dbReference>